<keyword evidence="2" id="KW-0067">ATP-binding</keyword>
<proteinExistence type="predicted"/>
<dbReference type="RefSeq" id="WP_379867437.1">
    <property type="nucleotide sequence ID" value="NZ_JBHTBW010000080.1"/>
</dbReference>
<accession>A0ABW2RQG9</accession>
<comment type="caution">
    <text evidence="2">The sequence shown here is derived from an EMBL/GenBank/DDBJ whole genome shotgun (WGS) entry which is preliminary data.</text>
</comment>
<dbReference type="InterPro" id="IPR039421">
    <property type="entry name" value="Type_1_exporter"/>
</dbReference>
<dbReference type="PANTHER" id="PTHR24221">
    <property type="entry name" value="ATP-BINDING CASSETTE SUB-FAMILY B"/>
    <property type="match status" value="1"/>
</dbReference>
<gene>
    <name evidence="2" type="ORF">ACFQNG_18755</name>
</gene>
<protein>
    <submittedName>
        <fullName evidence="2">ATP-binding cassette domain-containing protein</fullName>
    </submittedName>
</protein>
<evidence type="ECO:0000313" key="2">
    <source>
        <dbReference type="EMBL" id="MFC7443109.1"/>
    </source>
</evidence>
<dbReference type="SUPFAM" id="SSF52540">
    <property type="entry name" value="P-loop containing nucleoside triphosphate hydrolases"/>
    <property type="match status" value="1"/>
</dbReference>
<evidence type="ECO:0000259" key="1">
    <source>
        <dbReference type="Pfam" id="PF00005"/>
    </source>
</evidence>
<sequence length="123" mass="14079">MENKPCPYQRKYDLQWIHRHVSFISQEPYLFHATIRENIAYGKSHATMEEIVQAAKKAQIHHVIMKMPKQYDTVVGERGYKLSTGEKQRVALDGLFIIDSKIVILDEVTSALDAISGPLLKVL</sequence>
<keyword evidence="2" id="KW-0547">Nucleotide-binding</keyword>
<dbReference type="Pfam" id="PF00005">
    <property type="entry name" value="ABC_tran"/>
    <property type="match status" value="1"/>
</dbReference>
<dbReference type="EMBL" id="JBHTBW010000080">
    <property type="protein sequence ID" value="MFC7443109.1"/>
    <property type="molecule type" value="Genomic_DNA"/>
</dbReference>
<dbReference type="GO" id="GO:0005524">
    <property type="term" value="F:ATP binding"/>
    <property type="evidence" value="ECO:0007669"/>
    <property type="project" value="UniProtKB-KW"/>
</dbReference>
<dbReference type="InterPro" id="IPR027417">
    <property type="entry name" value="P-loop_NTPase"/>
</dbReference>
<dbReference type="PANTHER" id="PTHR24221:SF503">
    <property type="entry name" value="MITOCHONDRIAL POTASSIUM CHANNEL ATP-BINDING SUBUNIT"/>
    <property type="match status" value="1"/>
</dbReference>
<evidence type="ECO:0000313" key="3">
    <source>
        <dbReference type="Proteomes" id="UP001596500"/>
    </source>
</evidence>
<keyword evidence="3" id="KW-1185">Reference proteome</keyword>
<reference evidence="3" key="1">
    <citation type="journal article" date="2019" name="Int. J. Syst. Evol. Microbiol.">
        <title>The Global Catalogue of Microorganisms (GCM) 10K type strain sequencing project: providing services to taxonomists for standard genome sequencing and annotation.</title>
        <authorList>
            <consortium name="The Broad Institute Genomics Platform"/>
            <consortium name="The Broad Institute Genome Sequencing Center for Infectious Disease"/>
            <person name="Wu L."/>
            <person name="Ma J."/>
        </authorList>
    </citation>
    <scope>NUCLEOTIDE SEQUENCE [LARGE SCALE GENOMIC DNA]</scope>
    <source>
        <strain evidence="3">CGMCC 1.12942</strain>
    </source>
</reference>
<feature type="domain" description="ABC transporter" evidence="1">
    <location>
        <begin position="12"/>
        <end position="110"/>
    </location>
</feature>
<dbReference type="Gene3D" id="3.40.50.300">
    <property type="entry name" value="P-loop containing nucleotide triphosphate hydrolases"/>
    <property type="match status" value="1"/>
</dbReference>
<dbReference type="Proteomes" id="UP001596500">
    <property type="component" value="Unassembled WGS sequence"/>
</dbReference>
<organism evidence="2 3">
    <name type="scientific">Laceyella putida</name>
    <dbReference type="NCBI Taxonomy" id="110101"/>
    <lineage>
        <taxon>Bacteria</taxon>
        <taxon>Bacillati</taxon>
        <taxon>Bacillota</taxon>
        <taxon>Bacilli</taxon>
        <taxon>Bacillales</taxon>
        <taxon>Thermoactinomycetaceae</taxon>
        <taxon>Laceyella</taxon>
    </lineage>
</organism>
<dbReference type="InterPro" id="IPR003439">
    <property type="entry name" value="ABC_transporter-like_ATP-bd"/>
</dbReference>
<name>A0ABW2RQG9_9BACL</name>